<comment type="caution">
    <text evidence="1">The sequence shown here is derived from an EMBL/GenBank/DDBJ whole genome shotgun (WGS) entry which is preliminary data.</text>
</comment>
<evidence type="ECO:0000313" key="2">
    <source>
        <dbReference type="Proteomes" id="UP000317940"/>
    </source>
</evidence>
<protein>
    <submittedName>
        <fullName evidence="1">Putative kinase</fullName>
    </submittedName>
</protein>
<dbReference type="SUPFAM" id="SSF52540">
    <property type="entry name" value="P-loop containing nucleoside triphosphate hydrolases"/>
    <property type="match status" value="1"/>
</dbReference>
<gene>
    <name evidence="1" type="ORF">FHX73_14382</name>
</gene>
<reference evidence="1 2" key="1">
    <citation type="submission" date="2019-06" db="EMBL/GenBank/DDBJ databases">
        <title>Sequencing the genomes of 1000 actinobacteria strains.</title>
        <authorList>
            <person name="Klenk H.-P."/>
        </authorList>
    </citation>
    <scope>NUCLEOTIDE SEQUENCE [LARGE SCALE GENOMIC DNA]</scope>
    <source>
        <strain evidence="1 2">DSM 44826</strain>
    </source>
</reference>
<dbReference type="InterPro" id="IPR027417">
    <property type="entry name" value="P-loop_NTPase"/>
</dbReference>
<name>A0A561T725_9ACTN</name>
<dbReference type="Proteomes" id="UP000317940">
    <property type="component" value="Unassembled WGS sequence"/>
</dbReference>
<keyword evidence="1" id="KW-0418">Kinase</keyword>
<dbReference type="Gene3D" id="3.40.50.300">
    <property type="entry name" value="P-loop containing nucleotide triphosphate hydrolases"/>
    <property type="match status" value="1"/>
</dbReference>
<dbReference type="GO" id="GO:0016301">
    <property type="term" value="F:kinase activity"/>
    <property type="evidence" value="ECO:0007669"/>
    <property type="project" value="UniProtKB-KW"/>
</dbReference>
<dbReference type="EMBL" id="VIWT01000004">
    <property type="protein sequence ID" value="TWF82900.1"/>
    <property type="molecule type" value="Genomic_DNA"/>
</dbReference>
<accession>A0A561T725</accession>
<keyword evidence="2" id="KW-1185">Reference proteome</keyword>
<dbReference type="Pfam" id="PF13671">
    <property type="entry name" value="AAA_33"/>
    <property type="match status" value="1"/>
</dbReference>
<sequence>MLTVLVNGLPGSGKTTLARALAAELGLPLFSKDAIKETLADTLAGLRAPDCSDQEWSRILGVAAGESLWTLLADARGSAVLESPWLADLRPIVLAGLHRAGVTQPQEVWCEVPLATARRRFADRTADRHPIHPERPAGFAGHWNTWSRNAEPLALGTLHRVDTTVPVDVPALAALLTATRAE</sequence>
<dbReference type="AlphaFoldDB" id="A0A561T725"/>
<dbReference type="RefSeq" id="WP_145910163.1">
    <property type="nucleotide sequence ID" value="NZ_BAAAMZ010000009.1"/>
</dbReference>
<organism evidence="1 2">
    <name type="scientific">Kitasatospora viridis</name>
    <dbReference type="NCBI Taxonomy" id="281105"/>
    <lineage>
        <taxon>Bacteria</taxon>
        <taxon>Bacillati</taxon>
        <taxon>Actinomycetota</taxon>
        <taxon>Actinomycetes</taxon>
        <taxon>Kitasatosporales</taxon>
        <taxon>Streptomycetaceae</taxon>
        <taxon>Kitasatospora</taxon>
    </lineage>
</organism>
<proteinExistence type="predicted"/>
<keyword evidence="1" id="KW-0808">Transferase</keyword>
<evidence type="ECO:0000313" key="1">
    <source>
        <dbReference type="EMBL" id="TWF82900.1"/>
    </source>
</evidence>
<dbReference type="OrthoDB" id="3819922at2"/>